<reference evidence="3" key="1">
    <citation type="journal article" date="2010" name="Environ. Microbiol.">
        <title>The metavirome of a hypersaline environment.</title>
        <authorList>
            <person name="Santos F."/>
            <person name="Yarza P."/>
            <person name="Parro V."/>
            <person name="Briones C."/>
            <person name="Anton J."/>
        </authorList>
    </citation>
    <scope>NUCLEOTIDE SEQUENCE</scope>
</reference>
<feature type="domain" description="Ribbon-helix-helix protein CopG" evidence="2">
    <location>
        <begin position="2"/>
        <end position="36"/>
    </location>
</feature>
<protein>
    <submittedName>
        <fullName evidence="3">Conserved typo proteinase RHH</fullName>
    </submittedName>
</protein>
<name>D5L2C4_9VIRU</name>
<feature type="compositionally biased region" description="Basic and acidic residues" evidence="1">
    <location>
        <begin position="91"/>
        <end position="103"/>
    </location>
</feature>
<proteinExistence type="predicted"/>
<dbReference type="CDD" id="cd22231">
    <property type="entry name" value="RHH_NikR_HicB-like"/>
    <property type="match status" value="1"/>
</dbReference>
<accession>D5L2C4</accession>
<dbReference type="InterPro" id="IPR010985">
    <property type="entry name" value="Ribbon_hlx_hlx"/>
</dbReference>
<feature type="region of interest" description="Disordered" evidence="1">
    <location>
        <begin position="65"/>
        <end position="107"/>
    </location>
</feature>
<dbReference type="EMBL" id="GU735165">
    <property type="protein sequence ID" value="ADE29183.1"/>
    <property type="molecule type" value="Genomic_DNA"/>
</dbReference>
<evidence type="ECO:0000256" key="1">
    <source>
        <dbReference type="SAM" id="MobiDB-lite"/>
    </source>
</evidence>
<dbReference type="InterPro" id="IPR002145">
    <property type="entry name" value="CopG"/>
</dbReference>
<evidence type="ECO:0000313" key="3">
    <source>
        <dbReference type="EMBL" id="ADE29183.1"/>
    </source>
</evidence>
<dbReference type="Pfam" id="PF01402">
    <property type="entry name" value="RHH_1"/>
    <property type="match status" value="1"/>
</dbReference>
<sequence>MKVTTVRLPEDLVEDVEEAAEDTGRCQSEYIRHALRIHFEYKPNTDADRVDDRVEQLEARVEALEAGGDGRVGVENAETPKMGVNQGRGGRSPEREPRGKDGETGSAQLHTIVDDVAEDVLPGAGAKLDDRHDALTAAVTYLIRHESATRAELSEEVYPDHTGRYESGKDPAYSWWKNCILPGLSAIAERSDDVEAADHSGVWRYVPKIPNDT</sequence>
<evidence type="ECO:0000259" key="2">
    <source>
        <dbReference type="Pfam" id="PF01402"/>
    </source>
</evidence>
<dbReference type="SUPFAM" id="SSF47598">
    <property type="entry name" value="Ribbon-helix-helix"/>
    <property type="match status" value="1"/>
</dbReference>
<dbReference type="GO" id="GO:0006355">
    <property type="term" value="P:regulation of DNA-templated transcription"/>
    <property type="evidence" value="ECO:0007669"/>
    <property type="project" value="InterPro"/>
</dbReference>
<organism evidence="3">
    <name type="scientific">uncultured virus</name>
    <dbReference type="NCBI Taxonomy" id="340016"/>
    <lineage>
        <taxon>Viruses</taxon>
        <taxon>environmental samples</taxon>
    </lineage>
</organism>